<gene>
    <name evidence="1" type="ORF">IU470_00870</name>
</gene>
<dbReference type="Proteomes" id="UP000807309">
    <property type="component" value="Unassembled WGS sequence"/>
</dbReference>
<dbReference type="RefSeq" id="WP_195031101.1">
    <property type="nucleotide sequence ID" value="NZ_JADLRE010000001.1"/>
</dbReference>
<protein>
    <submittedName>
        <fullName evidence="1">Uncharacterized protein</fullName>
    </submittedName>
</protein>
<reference evidence="1 2" key="1">
    <citation type="submission" date="2020-10" db="EMBL/GenBank/DDBJ databases">
        <title>Identification of Nocardia species via Next-generation sequencing and recognition of intraspecies genetic diversity.</title>
        <authorList>
            <person name="Li P."/>
            <person name="Li P."/>
            <person name="Lu B."/>
        </authorList>
    </citation>
    <scope>NUCLEOTIDE SEQUENCE [LARGE SCALE GENOMIC DNA]</scope>
    <source>
        <strain evidence="1 2">N-11</strain>
    </source>
</reference>
<evidence type="ECO:0000313" key="1">
    <source>
        <dbReference type="EMBL" id="MBF6223680.1"/>
    </source>
</evidence>
<accession>A0ABS0BZX7</accession>
<keyword evidence="2" id="KW-1185">Reference proteome</keyword>
<proteinExistence type="predicted"/>
<name>A0ABS0BZX7_9NOCA</name>
<comment type="caution">
    <text evidence="1">The sequence shown here is derived from an EMBL/GenBank/DDBJ whole genome shotgun (WGS) entry which is preliminary data.</text>
</comment>
<dbReference type="EMBL" id="JADLRE010000001">
    <property type="protein sequence ID" value="MBF6223680.1"/>
    <property type="molecule type" value="Genomic_DNA"/>
</dbReference>
<sequence>MTEDLLWTRYAEPAAAVQLDETGNESAVTAVLGRYAIEWKIEVRR</sequence>
<evidence type="ECO:0000313" key="2">
    <source>
        <dbReference type="Proteomes" id="UP000807309"/>
    </source>
</evidence>
<organism evidence="1 2">
    <name type="scientific">Nocardia abscessus</name>
    <dbReference type="NCBI Taxonomy" id="120957"/>
    <lineage>
        <taxon>Bacteria</taxon>
        <taxon>Bacillati</taxon>
        <taxon>Actinomycetota</taxon>
        <taxon>Actinomycetes</taxon>
        <taxon>Mycobacteriales</taxon>
        <taxon>Nocardiaceae</taxon>
        <taxon>Nocardia</taxon>
    </lineage>
</organism>